<accession>A0AB34IN74</accession>
<evidence type="ECO:0000256" key="1">
    <source>
        <dbReference type="SAM" id="MobiDB-lite"/>
    </source>
</evidence>
<gene>
    <name evidence="3" type="ORF">AB1Y20_011436</name>
</gene>
<feature type="compositionally biased region" description="Pro residues" evidence="1">
    <location>
        <begin position="972"/>
        <end position="981"/>
    </location>
</feature>
<protein>
    <submittedName>
        <fullName evidence="3">Uncharacterized protein</fullName>
    </submittedName>
</protein>
<organism evidence="3 4">
    <name type="scientific">Prymnesium parvum</name>
    <name type="common">Toxic golden alga</name>
    <dbReference type="NCBI Taxonomy" id="97485"/>
    <lineage>
        <taxon>Eukaryota</taxon>
        <taxon>Haptista</taxon>
        <taxon>Haptophyta</taxon>
        <taxon>Prymnesiophyceae</taxon>
        <taxon>Prymnesiales</taxon>
        <taxon>Prymnesiaceae</taxon>
        <taxon>Prymnesium</taxon>
    </lineage>
</organism>
<keyword evidence="4" id="KW-1185">Reference proteome</keyword>
<keyword evidence="2" id="KW-0472">Membrane</keyword>
<dbReference type="AlphaFoldDB" id="A0AB34IN74"/>
<feature type="transmembrane region" description="Helical" evidence="2">
    <location>
        <begin position="890"/>
        <end position="913"/>
    </location>
</feature>
<dbReference type="EMBL" id="JBGBPQ010000022">
    <property type="protein sequence ID" value="KAL1503385.1"/>
    <property type="molecule type" value="Genomic_DNA"/>
</dbReference>
<dbReference type="Proteomes" id="UP001515480">
    <property type="component" value="Unassembled WGS sequence"/>
</dbReference>
<feature type="region of interest" description="Disordered" evidence="1">
    <location>
        <begin position="972"/>
        <end position="1018"/>
    </location>
</feature>
<proteinExistence type="predicted"/>
<keyword evidence="2" id="KW-0812">Transmembrane</keyword>
<evidence type="ECO:0000313" key="4">
    <source>
        <dbReference type="Proteomes" id="UP001515480"/>
    </source>
</evidence>
<comment type="caution">
    <text evidence="3">The sequence shown here is derived from an EMBL/GenBank/DDBJ whole genome shotgun (WGS) entry which is preliminary data.</text>
</comment>
<name>A0AB34IN74_PRYPA</name>
<evidence type="ECO:0000313" key="3">
    <source>
        <dbReference type="EMBL" id="KAL1503385.1"/>
    </source>
</evidence>
<sequence>MEECHSHQDKHEMTLQEGVPLASSGTGYTYFEFDTGSSANDVQLVLTTLVGQPELYGAYSSFPTADSHDLSVGTVPGIIALAASSPSFSACRAAASSCVLHASVFCASDPTQLVAGRSQEAAVSSGSWRFFRFQVPSDSQKVVVTTNLFAGGVDVFAMCGVGDSVPSRSPSDYTWTGRRIVLSPATPGFCGAAVYLVGVRGTTSARFNLMYTLDEGLIALQQGTPTSVLTAQANEVMEFTYNLDSPAELTIIVTPMSGDPNVYVSTNPNPLSNHQWSSELRERTDIIHIDALHVSSQTYYIAVKDLDGASCSFTVLVTLSSTRLTDGQPQNAVVNGGEWAYFTFAQEDVAKDILIAASSNGNPDVYVNAGPHHPTKDSYDWRSAVVGAEQMILSTSDTAFCTQCIYTIGVTATEQTPFTIIAQSAESAQLLQLGKVSFGSASLRPSYFELDVAYSDYASVRTIQLILSSLSGGAFKVGVSTTDPRPNVNNLVEPAPVIARAGDEVTLSVESSLATTLCRRARLTTVSNVTSDKCIFYFVVQPIEEGLFTVVARQLDSHGQSTTWTKLLHGTPQFGSVALNQYEHYKLQTDGPFDISISITPIEPRTAQVDLFVSTSESVSATNYVWKSSSSAAETLLISGDSSLCAEGCTYYIAVLGHSEATFSLVGASTQTHTTLSTGTVIHSRLDAGQYDYYRVPRGTDGNRIEVETCRGSVRLYESQKEVRPRELNFEKNASDGDVKSIYLAAAATANKPAFISVLARRESFYVIKLKKSSSQYVQEPSIRGRFTVKAADDGERYLISVINYTVSEGTVYQLYGASGADSEQFSTPCALETFGRPLSEATASGEFEISRKVFNDVNVLNILATSARNQDSYVHEPYYAHIPSPSGGIGGFGIFFILCLVLCFIGGGAWLVREWRAGQQPIAKLLRPVRARLAPITNGRLTSDTRRESMNTELLNTGDYFLTAPLGPLPPMNPHNPLTPSPSSTMGVEPLSIPVSTSNSGTPPERGASAASMHDHV</sequence>
<keyword evidence="2" id="KW-1133">Transmembrane helix</keyword>
<dbReference type="Gene3D" id="2.60.120.380">
    <property type="match status" value="2"/>
</dbReference>
<reference evidence="3 4" key="1">
    <citation type="journal article" date="2024" name="Science">
        <title>Giant polyketide synthase enzymes in the biosynthesis of giant marine polyether toxins.</title>
        <authorList>
            <person name="Fallon T.R."/>
            <person name="Shende V.V."/>
            <person name="Wierzbicki I.H."/>
            <person name="Pendleton A.L."/>
            <person name="Watervoot N.F."/>
            <person name="Auber R.P."/>
            <person name="Gonzalez D.J."/>
            <person name="Wisecaver J.H."/>
            <person name="Moore B.S."/>
        </authorList>
    </citation>
    <scope>NUCLEOTIDE SEQUENCE [LARGE SCALE GENOMIC DNA]</scope>
    <source>
        <strain evidence="3 4">12B1</strain>
    </source>
</reference>
<evidence type="ECO:0000256" key="2">
    <source>
        <dbReference type="SAM" id="Phobius"/>
    </source>
</evidence>